<reference evidence="4" key="2">
    <citation type="submission" date="2021-08" db="EMBL/GenBank/DDBJ databases">
        <authorList>
            <person name="Dalcin Martins P."/>
        </authorList>
    </citation>
    <scope>NUCLEOTIDE SEQUENCE</scope>
    <source>
        <strain evidence="4">MAG_39</strain>
    </source>
</reference>
<dbReference type="InterPro" id="IPR016193">
    <property type="entry name" value="Cytidine_deaminase-like"/>
</dbReference>
<evidence type="ECO:0000313" key="5">
    <source>
        <dbReference type="Proteomes" id="UP000705867"/>
    </source>
</evidence>
<sequence length="252" mass="27844">MQSFIKRTICKNTADSFLEQEDFVAVEKRLRVSVNGKELLSLYCTPMMVRELVVGMFMTEDIIKGGWCAERMSIEYGDDVIVDIPAEGEVSMEGAVITSGCIGGITFPKRMSLRKTEDPFRIRADALKHLFRKFQNSSELYKLTGCVHSAGLSDGEHILCIAEDIGRHNAVDKVLGYALIESIPFEGKIMLASGRLSSEIVSKCAKWGIPVVASRTSPTSLAVDIAEKNGVTVVGFIRADRLNIYTHPHRVV</sequence>
<dbReference type="PANTHER" id="PTHR30592:SF1">
    <property type="entry name" value="SULFUR CARRIER PROTEIN FDHD"/>
    <property type="match status" value="1"/>
</dbReference>
<name>A0A953J329_9BACT</name>
<comment type="function">
    <text evidence="3">Required for formate dehydrogenase (FDH) activity. Acts as a sulfur carrier protein that transfers sulfur from IscS to the molybdenum cofactor prior to its insertion into FDH.</text>
</comment>
<feature type="binding site" evidence="3">
    <location>
        <begin position="236"/>
        <end position="241"/>
    </location>
    <ligand>
        <name>Mo-bis(molybdopterin guanine dinucleotide)</name>
        <dbReference type="ChEBI" id="CHEBI:60539"/>
    </ligand>
</feature>
<protein>
    <recommendedName>
        <fullName evidence="3">Sulfur carrier protein FdhD</fullName>
    </recommendedName>
</protein>
<dbReference type="Gene3D" id="3.10.20.10">
    <property type="match status" value="1"/>
</dbReference>
<keyword evidence="2 3" id="KW-0501">Molybdenum cofactor biosynthesis</keyword>
<organism evidence="4 5">
    <name type="scientific">Candidatus Nitrobium versatile</name>
    <dbReference type="NCBI Taxonomy" id="2884831"/>
    <lineage>
        <taxon>Bacteria</taxon>
        <taxon>Pseudomonadati</taxon>
        <taxon>Nitrospirota</taxon>
        <taxon>Nitrospiria</taxon>
        <taxon>Nitrospirales</taxon>
        <taxon>Nitrospiraceae</taxon>
        <taxon>Candidatus Nitrobium</taxon>
    </lineage>
</organism>
<accession>A0A953J329</accession>
<dbReference type="PIRSF" id="PIRSF015626">
    <property type="entry name" value="FdhD"/>
    <property type="match status" value="1"/>
</dbReference>
<comment type="caution">
    <text evidence="4">The sequence shown here is derived from an EMBL/GenBank/DDBJ whole genome shotgun (WGS) entry which is preliminary data.</text>
</comment>
<dbReference type="InterPro" id="IPR003786">
    <property type="entry name" value="FdhD"/>
</dbReference>
<keyword evidence="1 3" id="KW-0963">Cytoplasm</keyword>
<dbReference type="NCBIfam" id="TIGR00129">
    <property type="entry name" value="fdhD_narQ"/>
    <property type="match status" value="1"/>
</dbReference>
<evidence type="ECO:0000256" key="1">
    <source>
        <dbReference type="ARBA" id="ARBA00022490"/>
    </source>
</evidence>
<evidence type="ECO:0000256" key="3">
    <source>
        <dbReference type="HAMAP-Rule" id="MF_00187"/>
    </source>
</evidence>
<reference evidence="4" key="1">
    <citation type="journal article" date="2021" name="bioRxiv">
        <title>Unraveling nitrogen, sulfur and carbon metabolic pathways and microbial community transcriptional responses to substrate deprivation and toxicity stresses in a bioreactor mimicking anoxic brackish coastal sediment conditions.</title>
        <authorList>
            <person name="Martins P.D."/>
            <person name="Echeveste M.J."/>
            <person name="Arshad A."/>
            <person name="Kurth J."/>
            <person name="Ouboter H."/>
            <person name="Jetten M.S.M."/>
            <person name="Welte C.U."/>
        </authorList>
    </citation>
    <scope>NUCLEOTIDE SEQUENCE</scope>
    <source>
        <strain evidence="4">MAG_39</strain>
    </source>
</reference>
<evidence type="ECO:0000256" key="2">
    <source>
        <dbReference type="ARBA" id="ARBA00023150"/>
    </source>
</evidence>
<feature type="active site" description="Cysteine persulfide intermediate" evidence="3">
    <location>
        <position position="101"/>
    </location>
</feature>
<dbReference type="PANTHER" id="PTHR30592">
    <property type="entry name" value="FORMATE DEHYDROGENASE"/>
    <property type="match status" value="1"/>
</dbReference>
<comment type="subcellular location">
    <subcellularLocation>
        <location evidence="3">Cytoplasm</location>
    </subcellularLocation>
</comment>
<dbReference type="Proteomes" id="UP000705867">
    <property type="component" value="Unassembled WGS sequence"/>
</dbReference>
<dbReference type="Pfam" id="PF02634">
    <property type="entry name" value="FdhD-NarQ"/>
    <property type="match status" value="1"/>
</dbReference>
<dbReference type="GO" id="GO:0097163">
    <property type="term" value="F:sulfur carrier activity"/>
    <property type="evidence" value="ECO:0007669"/>
    <property type="project" value="UniProtKB-UniRule"/>
</dbReference>
<dbReference type="Gene3D" id="3.40.140.10">
    <property type="entry name" value="Cytidine Deaminase, domain 2"/>
    <property type="match status" value="1"/>
</dbReference>
<proteinExistence type="inferred from homology"/>
<comment type="similarity">
    <text evidence="3">Belongs to the FdhD family.</text>
</comment>
<dbReference type="GO" id="GO:0005737">
    <property type="term" value="C:cytoplasm"/>
    <property type="evidence" value="ECO:0007669"/>
    <property type="project" value="UniProtKB-SubCell"/>
</dbReference>
<gene>
    <name evidence="3 4" type="primary">fdhD</name>
    <name evidence="4" type="ORF">K8I29_00320</name>
</gene>
<evidence type="ECO:0000313" key="4">
    <source>
        <dbReference type="EMBL" id="MBZ0154643.1"/>
    </source>
</evidence>
<dbReference type="GO" id="GO:0006777">
    <property type="term" value="P:Mo-molybdopterin cofactor biosynthetic process"/>
    <property type="evidence" value="ECO:0007669"/>
    <property type="project" value="UniProtKB-UniRule"/>
</dbReference>
<dbReference type="GO" id="GO:0016783">
    <property type="term" value="F:sulfurtransferase activity"/>
    <property type="evidence" value="ECO:0007669"/>
    <property type="project" value="InterPro"/>
</dbReference>
<dbReference type="SUPFAM" id="SSF53927">
    <property type="entry name" value="Cytidine deaminase-like"/>
    <property type="match status" value="1"/>
</dbReference>
<dbReference type="EMBL" id="JAIOIV010000005">
    <property type="protein sequence ID" value="MBZ0154643.1"/>
    <property type="molecule type" value="Genomic_DNA"/>
</dbReference>
<dbReference type="AlphaFoldDB" id="A0A953J329"/>
<dbReference type="HAMAP" id="MF_00187">
    <property type="entry name" value="FdhD"/>
    <property type="match status" value="1"/>
</dbReference>